<gene>
    <name evidence="1" type="ORF">IFR04_016096</name>
</gene>
<sequence length="142" mass="16286">NEDDIPLRIDDNSWGYPSKTKSTLVRRVVEAEFGDLGFVYIEAHTPQQKDGWSCALMVIRNAKQRMNGLSVGAWNSKGDPDRVTRKWLGIMRCILGLTLFNHKPFPRSARRRLKGFNAMFRLHFEVPEDSGKMIRARPAQVV</sequence>
<dbReference type="AlphaFoldDB" id="A0A8H7SWI5"/>
<name>A0A8H7SWI5_9HELO</name>
<reference evidence="1" key="1">
    <citation type="submission" date="2021-02" db="EMBL/GenBank/DDBJ databases">
        <title>Genome sequence Cadophora malorum strain M34.</title>
        <authorList>
            <person name="Stefanovic E."/>
            <person name="Vu D."/>
            <person name="Scully C."/>
            <person name="Dijksterhuis J."/>
            <person name="Roader J."/>
            <person name="Houbraken J."/>
        </authorList>
    </citation>
    <scope>NUCLEOTIDE SEQUENCE</scope>
    <source>
        <strain evidence="1">M34</strain>
    </source>
</reference>
<keyword evidence="2" id="KW-1185">Reference proteome</keyword>
<accession>A0A8H7SWI5</accession>
<organism evidence="1 2">
    <name type="scientific">Cadophora malorum</name>
    <dbReference type="NCBI Taxonomy" id="108018"/>
    <lineage>
        <taxon>Eukaryota</taxon>
        <taxon>Fungi</taxon>
        <taxon>Dikarya</taxon>
        <taxon>Ascomycota</taxon>
        <taxon>Pezizomycotina</taxon>
        <taxon>Leotiomycetes</taxon>
        <taxon>Helotiales</taxon>
        <taxon>Ploettnerulaceae</taxon>
        <taxon>Cadophora</taxon>
    </lineage>
</organism>
<dbReference type="OrthoDB" id="5084510at2759"/>
<dbReference type="Proteomes" id="UP000664132">
    <property type="component" value="Unassembled WGS sequence"/>
</dbReference>
<feature type="non-terminal residue" evidence="1">
    <location>
        <position position="1"/>
    </location>
</feature>
<protein>
    <recommendedName>
        <fullName evidence="3">Ubiquitin-like protease family profile domain-containing protein</fullName>
    </recommendedName>
</protein>
<evidence type="ECO:0008006" key="3">
    <source>
        <dbReference type="Google" id="ProtNLM"/>
    </source>
</evidence>
<comment type="caution">
    <text evidence="1">The sequence shown here is derived from an EMBL/GenBank/DDBJ whole genome shotgun (WGS) entry which is preliminary data.</text>
</comment>
<proteinExistence type="predicted"/>
<dbReference type="EMBL" id="JAFJYH010000593">
    <property type="protein sequence ID" value="KAG4410764.1"/>
    <property type="molecule type" value="Genomic_DNA"/>
</dbReference>
<evidence type="ECO:0000313" key="2">
    <source>
        <dbReference type="Proteomes" id="UP000664132"/>
    </source>
</evidence>
<evidence type="ECO:0000313" key="1">
    <source>
        <dbReference type="EMBL" id="KAG4410764.1"/>
    </source>
</evidence>